<dbReference type="RefSeq" id="WP_343896105.1">
    <property type="nucleotide sequence ID" value="NZ_BAAAFZ010000046.1"/>
</dbReference>
<gene>
    <name evidence="2" type="ORF">GCM10009416_29350</name>
</gene>
<organism evidence="2 3">
    <name type="scientific">Craurococcus roseus</name>
    <dbReference type="NCBI Taxonomy" id="77585"/>
    <lineage>
        <taxon>Bacteria</taxon>
        <taxon>Pseudomonadati</taxon>
        <taxon>Pseudomonadota</taxon>
        <taxon>Alphaproteobacteria</taxon>
        <taxon>Acetobacterales</taxon>
        <taxon>Acetobacteraceae</taxon>
        <taxon>Craurococcus</taxon>
    </lineage>
</organism>
<comment type="caution">
    <text evidence="2">The sequence shown here is derived from an EMBL/GenBank/DDBJ whole genome shotgun (WGS) entry which is preliminary data.</text>
</comment>
<protein>
    <submittedName>
        <fullName evidence="2">Uncharacterized protein</fullName>
    </submittedName>
</protein>
<sequence length="98" mass="10517">MAKEPESGWLPIEALDSEQARLQDASGAEVARLLALPERAMVLELMRFARADTGAEPPLQPADLARALARFAGDDMPSEEALRRDFPGLTREAGVSGA</sequence>
<evidence type="ECO:0000256" key="1">
    <source>
        <dbReference type="SAM" id="MobiDB-lite"/>
    </source>
</evidence>
<dbReference type="EMBL" id="BAAAFZ010000046">
    <property type="protein sequence ID" value="GAA0588935.1"/>
    <property type="molecule type" value="Genomic_DNA"/>
</dbReference>
<proteinExistence type="predicted"/>
<evidence type="ECO:0000313" key="3">
    <source>
        <dbReference type="Proteomes" id="UP001501588"/>
    </source>
</evidence>
<reference evidence="2 3" key="1">
    <citation type="journal article" date="2019" name="Int. J. Syst. Evol. Microbiol.">
        <title>The Global Catalogue of Microorganisms (GCM) 10K type strain sequencing project: providing services to taxonomists for standard genome sequencing and annotation.</title>
        <authorList>
            <consortium name="The Broad Institute Genomics Platform"/>
            <consortium name="The Broad Institute Genome Sequencing Center for Infectious Disease"/>
            <person name="Wu L."/>
            <person name="Ma J."/>
        </authorList>
    </citation>
    <scope>NUCLEOTIDE SEQUENCE [LARGE SCALE GENOMIC DNA]</scope>
    <source>
        <strain evidence="2 3">JCM 9933</strain>
    </source>
</reference>
<accession>A0ABN1FE53</accession>
<dbReference type="Proteomes" id="UP001501588">
    <property type="component" value="Unassembled WGS sequence"/>
</dbReference>
<evidence type="ECO:0000313" key="2">
    <source>
        <dbReference type="EMBL" id="GAA0588935.1"/>
    </source>
</evidence>
<keyword evidence="3" id="KW-1185">Reference proteome</keyword>
<name>A0ABN1FE53_9PROT</name>
<feature type="region of interest" description="Disordered" evidence="1">
    <location>
        <begin position="77"/>
        <end position="98"/>
    </location>
</feature>